<evidence type="ECO:0000256" key="1">
    <source>
        <dbReference type="ARBA" id="ARBA00022614"/>
    </source>
</evidence>
<keyword evidence="2" id="KW-0677">Repeat</keyword>
<dbReference type="PANTHER" id="PTHR24106">
    <property type="entry name" value="NACHT, LRR AND CARD DOMAINS-CONTAINING"/>
    <property type="match status" value="1"/>
</dbReference>
<name>A0A3Q3GYT6_9LABR</name>
<organism evidence="3 4">
    <name type="scientific">Labrus bergylta</name>
    <name type="common">ballan wrasse</name>
    <dbReference type="NCBI Taxonomy" id="56723"/>
    <lineage>
        <taxon>Eukaryota</taxon>
        <taxon>Metazoa</taxon>
        <taxon>Chordata</taxon>
        <taxon>Craniata</taxon>
        <taxon>Vertebrata</taxon>
        <taxon>Euteleostomi</taxon>
        <taxon>Actinopterygii</taxon>
        <taxon>Neopterygii</taxon>
        <taxon>Teleostei</taxon>
        <taxon>Neoteleostei</taxon>
        <taxon>Acanthomorphata</taxon>
        <taxon>Eupercaria</taxon>
        <taxon>Labriformes</taxon>
        <taxon>Labridae</taxon>
        <taxon>Labrus</taxon>
    </lineage>
</organism>
<keyword evidence="4" id="KW-1185">Reference proteome</keyword>
<protein>
    <recommendedName>
        <fullName evidence="5">NACHT LRR and PYD domain-containing protein</fullName>
    </recommendedName>
</protein>
<dbReference type="Ensembl" id="ENSLBET00000038174.1">
    <property type="protein sequence ID" value="ENSLBEP00000036644.1"/>
    <property type="gene ID" value="ENSLBEG00000027400.1"/>
</dbReference>
<sequence length="402" mass="45505">MSEEFLDELDLKKHNTSDQGRLRLIPAVRNCRKADLSGCGLSETHCDVMVSALKSNPSLLKELDLSWNIYLQDIGVKLSVGLQSPNCRLESLRLWHCSLSDISCSSLASALKSYPSHLNELDMSRNNLLDSGVKLLYYYLQSPNCRLETLRLSECSFIEISCSSLASALKSNPSHLRELDLNYNKLLDSGVKLLCDYLQSPNCRLETLRSDTFSFFESVLLLNTSGMMNTVPLKNMATHWTWSCHVTSCSSLASALKSNPSHLRELDLSVNEKLQDSGVKLLCDYLQSPNCRLETLSLLFICAYEQLENFNRQDKVMLRYLYFYIYSLLSLMVCRLSEISCSSLASALKSNPSHLRELDLSINKLQDSGVKPLRDLEKNPNFRLETLRLVSQCPLLNPPHIR</sequence>
<dbReference type="InterPro" id="IPR051261">
    <property type="entry name" value="NLR"/>
</dbReference>
<dbReference type="InterPro" id="IPR001611">
    <property type="entry name" value="Leu-rich_rpt"/>
</dbReference>
<dbReference type="AlphaFoldDB" id="A0A3Q3GYT6"/>
<accession>A0A3Q3GYT6</accession>
<dbReference type="STRING" id="56723.ENSLBEP00000036644"/>
<dbReference type="InParanoid" id="A0A3Q3GYT6"/>
<dbReference type="Proteomes" id="UP000261660">
    <property type="component" value="Unplaced"/>
</dbReference>
<evidence type="ECO:0000256" key="2">
    <source>
        <dbReference type="ARBA" id="ARBA00022737"/>
    </source>
</evidence>
<evidence type="ECO:0008006" key="5">
    <source>
        <dbReference type="Google" id="ProtNLM"/>
    </source>
</evidence>
<dbReference type="Gene3D" id="3.80.10.10">
    <property type="entry name" value="Ribonuclease Inhibitor"/>
    <property type="match status" value="2"/>
</dbReference>
<dbReference type="SUPFAM" id="SSF52047">
    <property type="entry name" value="RNI-like"/>
    <property type="match status" value="1"/>
</dbReference>
<reference evidence="3" key="1">
    <citation type="submission" date="2025-08" db="UniProtKB">
        <authorList>
            <consortium name="Ensembl"/>
        </authorList>
    </citation>
    <scope>IDENTIFICATION</scope>
</reference>
<evidence type="ECO:0000313" key="3">
    <source>
        <dbReference type="Ensembl" id="ENSLBEP00000036644.1"/>
    </source>
</evidence>
<proteinExistence type="predicted"/>
<dbReference type="Pfam" id="PF13516">
    <property type="entry name" value="LRR_6"/>
    <property type="match status" value="5"/>
</dbReference>
<dbReference type="InterPro" id="IPR032675">
    <property type="entry name" value="LRR_dom_sf"/>
</dbReference>
<dbReference type="SMART" id="SM00368">
    <property type="entry name" value="LRR_RI"/>
    <property type="match status" value="6"/>
</dbReference>
<evidence type="ECO:0000313" key="4">
    <source>
        <dbReference type="Proteomes" id="UP000261660"/>
    </source>
</evidence>
<keyword evidence="1" id="KW-0433">Leucine-rich repeat</keyword>
<dbReference type="GeneTree" id="ENSGT01070000253760"/>
<reference evidence="3" key="2">
    <citation type="submission" date="2025-09" db="UniProtKB">
        <authorList>
            <consortium name="Ensembl"/>
        </authorList>
    </citation>
    <scope>IDENTIFICATION</scope>
</reference>